<evidence type="ECO:0000256" key="1">
    <source>
        <dbReference type="PROSITE-ProRule" id="PRU00169"/>
    </source>
</evidence>
<feature type="modified residue" description="4-aspartylphosphate" evidence="1">
    <location>
        <position position="54"/>
    </location>
</feature>
<dbReference type="InterPro" id="IPR046947">
    <property type="entry name" value="LytR-like"/>
</dbReference>
<dbReference type="RefSeq" id="WP_068216883.1">
    <property type="nucleotide sequence ID" value="NZ_LRPC01000001.1"/>
</dbReference>
<keyword evidence="1" id="KW-0597">Phosphoprotein</keyword>
<sequence>MIRAIAIDDEPIALKVVEEHASKIPFLQLEESFTDAFAALDFLQNNKVDLIFLDINMPDISGLDLLKATDAKFQIVFTTAYSEYAVESYEHNAADYLLKPFEFGRFLKAVMKVKEGLKQAKEDYFFVKSGYEYIRINFQDLLFIKGEGNYLKLVEKERSTLTRMTFEEVLSQIPESFIQVHRSFIINSQLVEKLEKHQAKIGQHQVPINTEGYDRLRALVIK</sequence>
<dbReference type="OrthoDB" id="1646880at2"/>
<dbReference type="STRING" id="333140.AWW68_04140"/>
<dbReference type="InterPro" id="IPR007492">
    <property type="entry name" value="LytTR_DNA-bd_dom"/>
</dbReference>
<keyword evidence="5" id="KW-1185">Reference proteome</keyword>
<dbReference type="InterPro" id="IPR011006">
    <property type="entry name" value="CheY-like_superfamily"/>
</dbReference>
<dbReference type="Gene3D" id="3.40.50.2300">
    <property type="match status" value="1"/>
</dbReference>
<evidence type="ECO:0000313" key="5">
    <source>
        <dbReference type="Proteomes" id="UP000075606"/>
    </source>
</evidence>
<evidence type="ECO:0000313" key="4">
    <source>
        <dbReference type="EMBL" id="KYG77966.1"/>
    </source>
</evidence>
<feature type="domain" description="Response regulatory" evidence="2">
    <location>
        <begin position="3"/>
        <end position="114"/>
    </location>
</feature>
<dbReference type="Pfam" id="PF04397">
    <property type="entry name" value="LytTR"/>
    <property type="match status" value="1"/>
</dbReference>
<organism evidence="4 5">
    <name type="scientific">Roseivirga spongicola</name>
    <dbReference type="NCBI Taxonomy" id="333140"/>
    <lineage>
        <taxon>Bacteria</taxon>
        <taxon>Pseudomonadati</taxon>
        <taxon>Bacteroidota</taxon>
        <taxon>Cytophagia</taxon>
        <taxon>Cytophagales</taxon>
        <taxon>Roseivirgaceae</taxon>
        <taxon>Roseivirga</taxon>
    </lineage>
</organism>
<name>A0A150XGZ2_9BACT</name>
<proteinExistence type="predicted"/>
<dbReference type="Gene3D" id="2.40.50.1020">
    <property type="entry name" value="LytTr DNA-binding domain"/>
    <property type="match status" value="1"/>
</dbReference>
<evidence type="ECO:0000259" key="3">
    <source>
        <dbReference type="PROSITE" id="PS50930"/>
    </source>
</evidence>
<dbReference type="PROSITE" id="PS50110">
    <property type="entry name" value="RESPONSE_REGULATORY"/>
    <property type="match status" value="1"/>
</dbReference>
<protein>
    <recommendedName>
        <fullName evidence="6">Two-component system response regulator</fullName>
    </recommendedName>
</protein>
<dbReference type="PANTHER" id="PTHR37299:SF1">
    <property type="entry name" value="STAGE 0 SPORULATION PROTEIN A HOMOLOG"/>
    <property type="match status" value="1"/>
</dbReference>
<reference evidence="4 5" key="1">
    <citation type="submission" date="2016-01" db="EMBL/GenBank/DDBJ databases">
        <title>Genome sequencing of Roseivirga spongicola UST030701-084.</title>
        <authorList>
            <person name="Selvaratnam C."/>
            <person name="Thevarajoo S."/>
            <person name="Goh K.M."/>
            <person name="Ee R."/>
            <person name="Chan K.-G."/>
            <person name="Chong C.S."/>
        </authorList>
    </citation>
    <scope>NUCLEOTIDE SEQUENCE [LARGE SCALE GENOMIC DNA]</scope>
    <source>
        <strain evidence="4 5">UST030701-084</strain>
    </source>
</reference>
<dbReference type="Pfam" id="PF00072">
    <property type="entry name" value="Response_reg"/>
    <property type="match status" value="1"/>
</dbReference>
<dbReference type="InterPro" id="IPR001789">
    <property type="entry name" value="Sig_transdc_resp-reg_receiver"/>
</dbReference>
<accession>A0A150XGZ2</accession>
<dbReference type="SMART" id="SM00850">
    <property type="entry name" value="LytTR"/>
    <property type="match status" value="1"/>
</dbReference>
<feature type="domain" description="HTH LytTR-type" evidence="3">
    <location>
        <begin position="125"/>
        <end position="196"/>
    </location>
</feature>
<dbReference type="Proteomes" id="UP000075606">
    <property type="component" value="Unassembled WGS sequence"/>
</dbReference>
<comment type="caution">
    <text evidence="4">The sequence shown here is derived from an EMBL/GenBank/DDBJ whole genome shotgun (WGS) entry which is preliminary data.</text>
</comment>
<dbReference type="GO" id="GO:0003677">
    <property type="term" value="F:DNA binding"/>
    <property type="evidence" value="ECO:0007669"/>
    <property type="project" value="InterPro"/>
</dbReference>
<dbReference type="SMART" id="SM00448">
    <property type="entry name" value="REC"/>
    <property type="match status" value="1"/>
</dbReference>
<dbReference type="AlphaFoldDB" id="A0A150XGZ2"/>
<gene>
    <name evidence="4" type="ORF">AWW68_04140</name>
</gene>
<evidence type="ECO:0000259" key="2">
    <source>
        <dbReference type="PROSITE" id="PS50110"/>
    </source>
</evidence>
<dbReference type="GO" id="GO:0000156">
    <property type="term" value="F:phosphorelay response regulator activity"/>
    <property type="evidence" value="ECO:0007669"/>
    <property type="project" value="InterPro"/>
</dbReference>
<dbReference type="EMBL" id="LRPC01000001">
    <property type="protein sequence ID" value="KYG77966.1"/>
    <property type="molecule type" value="Genomic_DNA"/>
</dbReference>
<dbReference type="PANTHER" id="PTHR37299">
    <property type="entry name" value="TRANSCRIPTIONAL REGULATOR-RELATED"/>
    <property type="match status" value="1"/>
</dbReference>
<dbReference type="SUPFAM" id="SSF52172">
    <property type="entry name" value="CheY-like"/>
    <property type="match status" value="1"/>
</dbReference>
<evidence type="ECO:0008006" key="6">
    <source>
        <dbReference type="Google" id="ProtNLM"/>
    </source>
</evidence>
<dbReference type="PROSITE" id="PS50930">
    <property type="entry name" value="HTH_LYTTR"/>
    <property type="match status" value="1"/>
</dbReference>